<proteinExistence type="predicted"/>
<name>A0A2U1SLN9_METSR</name>
<evidence type="ECO:0000313" key="4">
    <source>
        <dbReference type="Proteomes" id="UP000245137"/>
    </source>
</evidence>
<evidence type="ECO:0000259" key="2">
    <source>
        <dbReference type="Pfam" id="PF13472"/>
    </source>
</evidence>
<evidence type="ECO:0000256" key="1">
    <source>
        <dbReference type="SAM" id="SignalP"/>
    </source>
</evidence>
<gene>
    <name evidence="3" type="ORF">C5689_17710</name>
</gene>
<dbReference type="GO" id="GO:0004622">
    <property type="term" value="F:phosphatidylcholine lysophospholipase activity"/>
    <property type="evidence" value="ECO:0007669"/>
    <property type="project" value="TreeGrafter"/>
</dbReference>
<dbReference type="CDD" id="cd01822">
    <property type="entry name" value="Lysophospholipase_L1_like"/>
    <property type="match status" value="1"/>
</dbReference>
<accession>A0A2U1SLN9</accession>
<dbReference type="EMBL" id="PUIV01000046">
    <property type="protein sequence ID" value="PWB92531.1"/>
    <property type="molecule type" value="Genomic_DNA"/>
</dbReference>
<dbReference type="Proteomes" id="UP000245137">
    <property type="component" value="Unassembled WGS sequence"/>
</dbReference>
<dbReference type="SUPFAM" id="SSF52266">
    <property type="entry name" value="SGNH hydrolase"/>
    <property type="match status" value="1"/>
</dbReference>
<dbReference type="InterPro" id="IPR013830">
    <property type="entry name" value="SGNH_hydro"/>
</dbReference>
<evidence type="ECO:0000313" key="3">
    <source>
        <dbReference type="EMBL" id="PWB92531.1"/>
    </source>
</evidence>
<dbReference type="PANTHER" id="PTHR30383">
    <property type="entry name" value="THIOESTERASE 1/PROTEASE 1/LYSOPHOSPHOLIPASE L1"/>
    <property type="match status" value="1"/>
</dbReference>
<comment type="caution">
    <text evidence="3">The sequence shown here is derived from an EMBL/GenBank/DDBJ whole genome shotgun (WGS) entry which is preliminary data.</text>
</comment>
<feature type="chain" id="PRO_5015483028" evidence="1">
    <location>
        <begin position="20"/>
        <end position="228"/>
    </location>
</feature>
<organism evidence="3 4">
    <name type="scientific">Methylosinus sporium</name>
    <dbReference type="NCBI Taxonomy" id="428"/>
    <lineage>
        <taxon>Bacteria</taxon>
        <taxon>Pseudomonadati</taxon>
        <taxon>Pseudomonadota</taxon>
        <taxon>Alphaproteobacteria</taxon>
        <taxon>Hyphomicrobiales</taxon>
        <taxon>Methylocystaceae</taxon>
        <taxon>Methylosinus</taxon>
    </lineage>
</organism>
<dbReference type="PANTHER" id="PTHR30383:SF24">
    <property type="entry name" value="THIOESTERASE 1_PROTEASE 1_LYSOPHOSPHOLIPASE L1"/>
    <property type="match status" value="1"/>
</dbReference>
<keyword evidence="4" id="KW-1185">Reference proteome</keyword>
<reference evidence="3 4" key="1">
    <citation type="journal article" date="2018" name="Appl. Microbiol. Biotechnol.">
        <title>Co-cultivation of the strictly anaerobic methanogen Methanosarcina barkeri with aerobic methanotrophs in an oxygen-limited membrane bioreactor.</title>
        <authorList>
            <person name="In 't Zandt M.H."/>
            <person name="van den Bosch T.J.M."/>
            <person name="Rijkers R."/>
            <person name="van Kessel M.A.H.J."/>
            <person name="Jetten M.S.M."/>
            <person name="Welte C.U."/>
        </authorList>
    </citation>
    <scope>NUCLEOTIDE SEQUENCE [LARGE SCALE GENOMIC DNA]</scope>
    <source>
        <strain evidence="3 4">DSM 17706</strain>
    </source>
</reference>
<feature type="domain" description="SGNH hydrolase-type esterase" evidence="2">
    <location>
        <begin position="39"/>
        <end position="201"/>
    </location>
</feature>
<protein>
    <submittedName>
        <fullName evidence="3">Arylesterase</fullName>
    </submittedName>
</protein>
<dbReference type="InterPro" id="IPR051532">
    <property type="entry name" value="Ester_Hydrolysis_Enzymes"/>
</dbReference>
<dbReference type="RefSeq" id="WP_108918564.1">
    <property type="nucleotide sequence ID" value="NZ_BGJY01000039.1"/>
</dbReference>
<dbReference type="InterPro" id="IPR036514">
    <property type="entry name" value="SGNH_hydro_sf"/>
</dbReference>
<dbReference type="OrthoDB" id="9786188at2"/>
<dbReference type="AlphaFoldDB" id="A0A2U1SLN9"/>
<feature type="signal peptide" evidence="1">
    <location>
        <begin position="1"/>
        <end position="19"/>
    </location>
</feature>
<keyword evidence="1" id="KW-0732">Signal</keyword>
<dbReference type="Pfam" id="PF13472">
    <property type="entry name" value="Lipase_GDSL_2"/>
    <property type="match status" value="1"/>
</dbReference>
<sequence>MARQIFRFGAALGAAIALSASIHGSPARSQPSAPLKLLILGDSLSTSLGVPEGYGFGPALAARLRADGYRNVEVFNGSMAGDTTADAATRLASTPQQYDADVVIVELGGNDMLTQTEPAVVARNLDWILDGYKKRGTRIVIGGMLSKPELGFVYNVTFDQIYPKLAARWGASLYPFFLAGVFGHPALMQDDHIHPNAAGVARIVAGIAPLVERNLDAAAGRRRVAEAR</sequence>
<dbReference type="Gene3D" id="3.40.50.1110">
    <property type="entry name" value="SGNH hydrolase"/>
    <property type="match status" value="1"/>
</dbReference>